<reference evidence="2 3" key="1">
    <citation type="journal article" date="2012" name="J. Bacteriol.">
        <title>Draft Genome Sequence of the Purple Photosynthetic Bacterium Phaeospirillum molischianum DSM120, a Particularly Versatile Bacterium.</title>
        <authorList>
            <person name="Duquesne K."/>
            <person name="Prima V."/>
            <person name="Ji B."/>
            <person name="Rouy Z."/>
            <person name="Medigue C."/>
            <person name="Talla E."/>
            <person name="Sturgis J.N."/>
        </authorList>
    </citation>
    <scope>NUCLEOTIDE SEQUENCE [LARGE SCALE GENOMIC DNA]</scope>
    <source>
        <strain evidence="3">DSM120</strain>
    </source>
</reference>
<dbReference type="Proteomes" id="UP000004169">
    <property type="component" value="Unassembled WGS sequence"/>
</dbReference>
<protein>
    <submittedName>
        <fullName evidence="2">Uncharacterized protein</fullName>
    </submittedName>
</protein>
<feature type="region of interest" description="Disordered" evidence="1">
    <location>
        <begin position="1"/>
        <end position="22"/>
    </location>
</feature>
<evidence type="ECO:0000313" key="2">
    <source>
        <dbReference type="EMBL" id="CCG42043.1"/>
    </source>
</evidence>
<sequence length="71" mass="7707">MIRMASTVSPAGSGGFRGRRNTVRRQAPGFASAPLHDGEICLYAHKWKGLIQSEGEAPSWLWFKTSSVTAS</sequence>
<comment type="caution">
    <text evidence="2">The sequence shown here is derived from an EMBL/GenBank/DDBJ whole genome shotgun (WGS) entry which is preliminary data.</text>
</comment>
<organism evidence="2 3">
    <name type="scientific">Magnetospirillum molischianum DSM 120</name>
    <dbReference type="NCBI Taxonomy" id="1150626"/>
    <lineage>
        <taxon>Bacteria</taxon>
        <taxon>Pseudomonadati</taxon>
        <taxon>Pseudomonadota</taxon>
        <taxon>Alphaproteobacteria</taxon>
        <taxon>Rhodospirillales</taxon>
        <taxon>Rhodospirillaceae</taxon>
        <taxon>Magnetospirillum</taxon>
    </lineage>
</organism>
<evidence type="ECO:0000256" key="1">
    <source>
        <dbReference type="SAM" id="MobiDB-lite"/>
    </source>
</evidence>
<proteinExistence type="predicted"/>
<dbReference type="EMBL" id="CAHP01000026">
    <property type="protein sequence ID" value="CCG42043.1"/>
    <property type="molecule type" value="Genomic_DNA"/>
</dbReference>
<evidence type="ECO:0000313" key="3">
    <source>
        <dbReference type="Proteomes" id="UP000004169"/>
    </source>
</evidence>
<dbReference type="AlphaFoldDB" id="H8FUK5"/>
<keyword evidence="3" id="KW-1185">Reference proteome</keyword>
<feature type="compositionally biased region" description="Polar residues" evidence="1">
    <location>
        <begin position="1"/>
        <end position="10"/>
    </location>
</feature>
<gene>
    <name evidence="2" type="ORF">PHAMO_320012</name>
</gene>
<accession>H8FUK5</accession>
<dbReference type="STRING" id="1150626.PHAMO_320012"/>
<name>H8FUK5_MAGML</name>